<reference evidence="3 4" key="1">
    <citation type="submission" date="2019-12" db="EMBL/GenBank/DDBJ databases">
        <title>Rhizobium genotypes associated with high levels of biological nitrogen fixation by grain legumes in a temperate-maritime cropping system.</title>
        <authorList>
            <person name="Maluk M."/>
            <person name="Francesc Ferrando Molina F."/>
            <person name="Lopez Del Egido L."/>
            <person name="Lafos M."/>
            <person name="Langarica-Fuentes A."/>
            <person name="Gebre Yohannes G."/>
            <person name="Young M.W."/>
            <person name="Martin P."/>
            <person name="Gantlett R."/>
            <person name="Kenicer G."/>
            <person name="Hawes C."/>
            <person name="Begg G.S."/>
            <person name="Quilliam R.S."/>
            <person name="Squire G.R."/>
            <person name="Poole P.S."/>
            <person name="Young P.W."/>
            <person name="Iannetta P.M."/>
            <person name="James E.K."/>
        </authorList>
    </citation>
    <scope>NUCLEOTIDE SEQUENCE [LARGE SCALE GENOMIC DNA]</scope>
    <source>
        <strain evidence="3 4">JHI985</strain>
    </source>
</reference>
<feature type="coiled-coil region" evidence="1">
    <location>
        <begin position="287"/>
        <end position="314"/>
    </location>
</feature>
<name>A0AAE4YNW5_9HYPH</name>
<dbReference type="Proteomes" id="UP000661163">
    <property type="component" value="Unassembled WGS sequence"/>
</dbReference>
<evidence type="ECO:0000313" key="4">
    <source>
        <dbReference type="Proteomes" id="UP000661163"/>
    </source>
</evidence>
<evidence type="ECO:0000256" key="1">
    <source>
        <dbReference type="SAM" id="Coils"/>
    </source>
</evidence>
<keyword evidence="1" id="KW-0175">Coiled coil</keyword>
<dbReference type="AlphaFoldDB" id="A0AAE4YNW5"/>
<protein>
    <submittedName>
        <fullName evidence="3">Uncharacterized protein</fullName>
    </submittedName>
</protein>
<dbReference type="EMBL" id="WUFC01000009">
    <property type="protein sequence ID" value="NEI48624.1"/>
    <property type="molecule type" value="Genomic_DNA"/>
</dbReference>
<proteinExistence type="predicted"/>
<organism evidence="3 4">
    <name type="scientific">Rhizobium ruizarguesonis</name>
    <dbReference type="NCBI Taxonomy" id="2081791"/>
    <lineage>
        <taxon>Bacteria</taxon>
        <taxon>Pseudomonadati</taxon>
        <taxon>Pseudomonadota</taxon>
        <taxon>Alphaproteobacteria</taxon>
        <taxon>Hyphomicrobiales</taxon>
        <taxon>Rhizobiaceae</taxon>
        <taxon>Rhizobium/Agrobacterium group</taxon>
        <taxon>Rhizobium</taxon>
    </lineage>
</organism>
<comment type="caution">
    <text evidence="3">The sequence shown here is derived from an EMBL/GenBank/DDBJ whole genome shotgun (WGS) entry which is preliminary data.</text>
</comment>
<gene>
    <name evidence="3" type="ORF">GR217_13045</name>
</gene>
<feature type="compositionally biased region" description="Acidic residues" evidence="2">
    <location>
        <begin position="383"/>
        <end position="392"/>
    </location>
</feature>
<evidence type="ECO:0000256" key="2">
    <source>
        <dbReference type="SAM" id="MobiDB-lite"/>
    </source>
</evidence>
<accession>A0AAE4YNW5</accession>
<dbReference type="RefSeq" id="WP_164566267.1">
    <property type="nucleotide sequence ID" value="NZ_WUFC01000009.1"/>
</dbReference>
<evidence type="ECO:0000313" key="3">
    <source>
        <dbReference type="EMBL" id="NEI48624.1"/>
    </source>
</evidence>
<feature type="region of interest" description="Disordered" evidence="2">
    <location>
        <begin position="86"/>
        <end position="110"/>
    </location>
</feature>
<sequence length="403" mass="45191">MQKLAADFGLSDKGLAKTCAKHLVPVPPRGYWARIEAGQSVKKTPLRTVENKDLHTVHIGATKERLLTSSVLAALAVSKSEAIAAKAERRKSAPGGTNAETLEDPGDNPHKSIAAVVRQLRKAKADADGRVAAPGVIVHERSLGRAIIILHNLAKACEARKVELLSSEKGLVLKSDVGQGSVVLSEERRREKHIPTLEEKTAFDQAVAKRERERARGNWSFGRTEPWPEYDIVYTGKFTLAYDNGSSDGLRKSWSDGRTQSVEKMLDPFIDGVKLIISAEVERGRIYAEKQRRRQQMQHRRHLAEQRADREKKRLAQLEWIANIRREVDDLRATIGAVPQEANLPPDYRRMIDWAESRLSDLEAQTTVDRIQATLVELEMFADPDPLFDPDGDPPPRVNYWDD</sequence>
<feature type="region of interest" description="Disordered" evidence="2">
    <location>
        <begin position="383"/>
        <end position="403"/>
    </location>
</feature>